<organism evidence="1 2">
    <name type="scientific">Naganishia liquefaciens</name>
    <dbReference type="NCBI Taxonomy" id="104408"/>
    <lineage>
        <taxon>Eukaryota</taxon>
        <taxon>Fungi</taxon>
        <taxon>Dikarya</taxon>
        <taxon>Basidiomycota</taxon>
        <taxon>Agaricomycotina</taxon>
        <taxon>Tremellomycetes</taxon>
        <taxon>Filobasidiales</taxon>
        <taxon>Filobasidiaceae</taxon>
        <taxon>Naganishia</taxon>
    </lineage>
</organism>
<dbReference type="Proteomes" id="UP000620104">
    <property type="component" value="Unassembled WGS sequence"/>
</dbReference>
<accession>A0A8H3TQM2</accession>
<dbReference type="InterPro" id="IPR021109">
    <property type="entry name" value="Peptidase_aspartic_dom_sf"/>
</dbReference>
<keyword evidence="2" id="KW-1185">Reference proteome</keyword>
<dbReference type="OrthoDB" id="2594739at2759"/>
<evidence type="ECO:0000313" key="2">
    <source>
        <dbReference type="Proteomes" id="UP000620104"/>
    </source>
</evidence>
<protein>
    <recommendedName>
        <fullName evidence="3">Peptidase A2 domain-containing protein</fullName>
    </recommendedName>
</protein>
<gene>
    <name evidence="1" type="ORF">NliqN6_1571</name>
</gene>
<evidence type="ECO:0008006" key="3">
    <source>
        <dbReference type="Google" id="ProtNLM"/>
    </source>
</evidence>
<reference evidence="1" key="1">
    <citation type="submission" date="2020-07" db="EMBL/GenBank/DDBJ databases">
        <title>Draft Genome Sequence of a Deep-Sea Yeast, Naganishia (Cryptococcus) liquefaciens strain N6.</title>
        <authorList>
            <person name="Han Y.W."/>
            <person name="Kajitani R."/>
            <person name="Morimoto H."/>
            <person name="Parhat M."/>
            <person name="Tsubouchi H."/>
            <person name="Bakenova O."/>
            <person name="Ogata M."/>
            <person name="Argunhan B."/>
            <person name="Aoki R."/>
            <person name="Kajiwara S."/>
            <person name="Itoh T."/>
            <person name="Iwasaki H."/>
        </authorList>
    </citation>
    <scope>NUCLEOTIDE SEQUENCE</scope>
    <source>
        <strain evidence="1">N6</strain>
    </source>
</reference>
<name>A0A8H3TQM2_9TREE</name>
<evidence type="ECO:0000313" key="1">
    <source>
        <dbReference type="EMBL" id="GHJ85169.1"/>
    </source>
</evidence>
<sequence>MAKIGSQEGAAHEVCIDTGSAISLMDSQYLKKNFPDIKVNPASTIMLKGVGSNQTHGWINADIHFINDCKEYTSIPGAFHVVTSLTTKIIIGNDILAEEGALIDLKTCSCSFKSAKGNIPIVSIKSTVPPPGQPAARLQNVFTIKPGHQSRVPVALTALPPTSLYLLEPIQVSDDIKVARTIGLTKQTHHYAHVMNVGANIIKIPANYPPITSLRTLRTTWKLSKKPSRNWTSTYLSRRTKRNL</sequence>
<dbReference type="EMBL" id="BLZA01000011">
    <property type="protein sequence ID" value="GHJ85169.1"/>
    <property type="molecule type" value="Genomic_DNA"/>
</dbReference>
<dbReference type="AlphaFoldDB" id="A0A8H3TQM2"/>
<proteinExistence type="predicted"/>
<dbReference type="Gene3D" id="2.40.70.10">
    <property type="entry name" value="Acid Proteases"/>
    <property type="match status" value="1"/>
</dbReference>
<comment type="caution">
    <text evidence="1">The sequence shown here is derived from an EMBL/GenBank/DDBJ whole genome shotgun (WGS) entry which is preliminary data.</text>
</comment>
<dbReference type="SUPFAM" id="SSF50630">
    <property type="entry name" value="Acid proteases"/>
    <property type="match status" value="1"/>
</dbReference>